<comment type="caution">
    <text evidence="1">The sequence shown here is derived from an EMBL/GenBank/DDBJ whole genome shotgun (WGS) entry which is preliminary data.</text>
</comment>
<gene>
    <name evidence="1" type="ORF">VFPFJ_01421</name>
</gene>
<dbReference type="Proteomes" id="UP000078340">
    <property type="component" value="Unassembled WGS sequence"/>
</dbReference>
<reference evidence="1 2" key="1">
    <citation type="submission" date="2016-02" db="EMBL/GenBank/DDBJ databases">
        <title>Biosynthesis of antibiotic leucinostatins and their inhibition on Phytophthora in bio-control Purpureocillium lilacinum.</title>
        <authorList>
            <person name="Wang G."/>
            <person name="Liu Z."/>
            <person name="Lin R."/>
            <person name="Li E."/>
            <person name="Mao Z."/>
            <person name="Ling J."/>
            <person name="Yin W."/>
            <person name="Xie B."/>
        </authorList>
    </citation>
    <scope>NUCLEOTIDE SEQUENCE [LARGE SCALE GENOMIC DNA]</scope>
    <source>
        <strain evidence="1">PLFJ-1</strain>
    </source>
</reference>
<dbReference type="EMBL" id="LSBI01000001">
    <property type="protein sequence ID" value="OAQ95311.1"/>
    <property type="molecule type" value="Genomic_DNA"/>
</dbReference>
<accession>A0A179I0E7</accession>
<name>A0A179I0E7_PURLI</name>
<sequence length="69" mass="8071">MVEANYYDSLNARSGHHAPSCKDFVIRKESSCAEEFRHDEVWWWLACSSQDAIGDSVKRQRQLENTFHP</sequence>
<organism evidence="1 2">
    <name type="scientific">Purpureocillium lilacinum</name>
    <name type="common">Paecilomyces lilacinus</name>
    <dbReference type="NCBI Taxonomy" id="33203"/>
    <lineage>
        <taxon>Eukaryota</taxon>
        <taxon>Fungi</taxon>
        <taxon>Dikarya</taxon>
        <taxon>Ascomycota</taxon>
        <taxon>Pezizomycotina</taxon>
        <taxon>Sordariomycetes</taxon>
        <taxon>Hypocreomycetidae</taxon>
        <taxon>Hypocreales</taxon>
        <taxon>Ophiocordycipitaceae</taxon>
        <taxon>Purpureocillium</taxon>
    </lineage>
</organism>
<evidence type="ECO:0000313" key="2">
    <source>
        <dbReference type="Proteomes" id="UP000078340"/>
    </source>
</evidence>
<dbReference type="AlphaFoldDB" id="A0A179I0E7"/>
<protein>
    <submittedName>
        <fullName evidence="1">Uncharacterized protein</fullName>
    </submittedName>
</protein>
<evidence type="ECO:0000313" key="1">
    <source>
        <dbReference type="EMBL" id="OAQ95311.1"/>
    </source>
</evidence>
<proteinExistence type="predicted"/>